<dbReference type="Proteomes" id="UP000069272">
    <property type="component" value="Chromosome 3R"/>
</dbReference>
<evidence type="ECO:0000313" key="3">
    <source>
        <dbReference type="Proteomes" id="UP000069272"/>
    </source>
</evidence>
<dbReference type="Pfam" id="PF03098">
    <property type="entry name" value="An_peroxidase"/>
    <property type="match status" value="1"/>
</dbReference>
<dbReference type="Gene3D" id="1.10.640.10">
    <property type="entry name" value="Haem peroxidase domain superfamily, animal type"/>
    <property type="match status" value="1"/>
</dbReference>
<dbReference type="GO" id="GO:0020037">
    <property type="term" value="F:heme binding"/>
    <property type="evidence" value="ECO:0007669"/>
    <property type="project" value="InterPro"/>
</dbReference>
<dbReference type="VEuPathDB" id="VectorBase:AALB20_031050"/>
<sequence>MSAIIHLLFFREHNRLALQLKLLNPSWSDRTLYEEARRINIAQYQRIVYYELLPKFLGRTNMINNRLIYESSGFVNDYDASQNPASIAEFANVVASFLNSQLPGAINFVVNGTIQSKALSSLYPKLQTLESDFGTFFAAMSTQTARLVDTSFSIEWKNFMYRGNAPLGQDLLAIDLQKMRDFGFAPYNLYLFGVLELRMLVKAMDILDHVLNSKPTVLSSSDPNSATPLQKSPAFAQRLWDVLLEGREEFPDFFQILLGVQLQYYDLSVKDYQTLMPKARMLMQYLQYTGLLQKNYPGIFARASTANDWDMFVASLLLRFAMLTTNRSSTFSYNLTFDEHCKQQMIKTTEHLISSGSSDKSVRKFVVSSLSPLINKLELKSWDERDSIEMKKLLEDAMSEIAKCDVSLNNPPISPEKKLAEQPSFEKVSRDRDSVVDLWNEATLEAAEDSEEKYVILKALRIFAEKYCPDGMLGIVLNIFKQIEDVCREAETIANIWMEYQQLAELVTMRGLLDRSKLDFHNRFAANF</sequence>
<reference evidence="2" key="2">
    <citation type="submission" date="2022-08" db="UniProtKB">
        <authorList>
            <consortium name="EnsemblMetazoa"/>
        </authorList>
    </citation>
    <scope>IDENTIFICATION</scope>
    <source>
        <strain evidence="2">STECLA/ALBI9_A</strain>
    </source>
</reference>
<dbReference type="EnsemblMetazoa" id="AALB010580-RA">
    <property type="protein sequence ID" value="AALB010580-PA"/>
    <property type="gene ID" value="AALB010580"/>
</dbReference>
<dbReference type="PANTHER" id="PTHR11475">
    <property type="entry name" value="OXIDASE/PEROXIDASE"/>
    <property type="match status" value="1"/>
</dbReference>
<dbReference type="InterPro" id="IPR037120">
    <property type="entry name" value="Haem_peroxidase_sf_animal"/>
</dbReference>
<keyword evidence="3" id="KW-1185">Reference proteome</keyword>
<name>A0A182FVJ5_ANOAL</name>
<protein>
    <submittedName>
        <fullName evidence="2">Uncharacterized protein</fullName>
    </submittedName>
</protein>
<dbReference type="VEuPathDB" id="VectorBase:AALB017746"/>
<accession>A0A182FVJ5</accession>
<proteinExistence type="predicted"/>
<keyword evidence="1" id="KW-0575">Peroxidase</keyword>
<dbReference type="PROSITE" id="PS50292">
    <property type="entry name" value="PEROXIDASE_3"/>
    <property type="match status" value="1"/>
</dbReference>
<dbReference type="GO" id="GO:0006979">
    <property type="term" value="P:response to oxidative stress"/>
    <property type="evidence" value="ECO:0007669"/>
    <property type="project" value="InterPro"/>
</dbReference>
<keyword evidence="1" id="KW-0560">Oxidoreductase</keyword>
<dbReference type="PRINTS" id="PR00457">
    <property type="entry name" value="ANPEROXIDASE"/>
</dbReference>
<dbReference type="STRING" id="7167.A0A182FVJ5"/>
<dbReference type="SUPFAM" id="SSF48113">
    <property type="entry name" value="Heme-dependent peroxidases"/>
    <property type="match status" value="1"/>
</dbReference>
<dbReference type="InterPro" id="IPR010255">
    <property type="entry name" value="Haem_peroxidase_sf"/>
</dbReference>
<dbReference type="InterPro" id="IPR019791">
    <property type="entry name" value="Haem_peroxidase_animal"/>
</dbReference>
<evidence type="ECO:0000313" key="2">
    <source>
        <dbReference type="EnsemblMetazoa" id="AALB010580-PA"/>
    </source>
</evidence>
<dbReference type="PANTHER" id="PTHR11475:SF86">
    <property type="entry name" value="PEROXIDASE"/>
    <property type="match status" value="1"/>
</dbReference>
<dbReference type="VEuPathDB" id="VectorBase:AALB20_028218"/>
<dbReference type="AlphaFoldDB" id="A0A182FVJ5"/>
<reference evidence="2 3" key="1">
    <citation type="journal article" date="2017" name="G3 (Bethesda)">
        <title>The Physical Genome Mapping of Anopheles albimanus Corrected Scaffold Misassemblies and Identified Interarm Rearrangements in Genus Anopheles.</title>
        <authorList>
            <person name="Artemov G.N."/>
            <person name="Peery A.N."/>
            <person name="Jiang X."/>
            <person name="Tu Z."/>
            <person name="Stegniy V.N."/>
            <person name="Sharakhova M.V."/>
            <person name="Sharakhov I.V."/>
        </authorList>
    </citation>
    <scope>NUCLEOTIDE SEQUENCE [LARGE SCALE GENOMIC DNA]</scope>
    <source>
        <strain evidence="2 3">ALBI9_A</strain>
    </source>
</reference>
<dbReference type="GO" id="GO:0004601">
    <property type="term" value="F:peroxidase activity"/>
    <property type="evidence" value="ECO:0007669"/>
    <property type="project" value="UniProtKB-KW"/>
</dbReference>
<evidence type="ECO:0000256" key="1">
    <source>
        <dbReference type="ARBA" id="ARBA00022559"/>
    </source>
</evidence>
<dbReference type="VEuPathDB" id="VectorBase:AALB017747"/>
<organism evidence="2 3">
    <name type="scientific">Anopheles albimanus</name>
    <name type="common">New world malaria mosquito</name>
    <dbReference type="NCBI Taxonomy" id="7167"/>
    <lineage>
        <taxon>Eukaryota</taxon>
        <taxon>Metazoa</taxon>
        <taxon>Ecdysozoa</taxon>
        <taxon>Arthropoda</taxon>
        <taxon>Hexapoda</taxon>
        <taxon>Insecta</taxon>
        <taxon>Pterygota</taxon>
        <taxon>Neoptera</taxon>
        <taxon>Endopterygota</taxon>
        <taxon>Diptera</taxon>
        <taxon>Nematocera</taxon>
        <taxon>Culicoidea</taxon>
        <taxon>Culicidae</taxon>
        <taxon>Anophelinae</taxon>
        <taxon>Anopheles</taxon>
    </lineage>
</organism>